<comment type="subcellular location">
    <subcellularLocation>
        <location evidence="1">Membrane</location>
        <topology evidence="1">Multi-pass membrane protein</topology>
    </subcellularLocation>
</comment>
<evidence type="ECO:0000256" key="6">
    <source>
        <dbReference type="SAM" id="Phobius"/>
    </source>
</evidence>
<keyword evidence="4 6" id="KW-1133">Transmembrane helix</keyword>
<evidence type="ECO:0000256" key="1">
    <source>
        <dbReference type="ARBA" id="ARBA00004141"/>
    </source>
</evidence>
<keyword evidence="2" id="KW-0813">Transport</keyword>
<feature type="transmembrane region" description="Helical" evidence="6">
    <location>
        <begin position="12"/>
        <end position="30"/>
    </location>
</feature>
<evidence type="ECO:0000256" key="4">
    <source>
        <dbReference type="ARBA" id="ARBA00022989"/>
    </source>
</evidence>
<evidence type="ECO:0000256" key="2">
    <source>
        <dbReference type="ARBA" id="ARBA00022448"/>
    </source>
</evidence>
<dbReference type="GO" id="GO:0140359">
    <property type="term" value="F:ABC-type transporter activity"/>
    <property type="evidence" value="ECO:0007669"/>
    <property type="project" value="InterPro"/>
</dbReference>
<dbReference type="OrthoDB" id="5859709at2759"/>
<dbReference type="Proteomes" id="UP000252519">
    <property type="component" value="Unassembled WGS sequence"/>
</dbReference>
<keyword evidence="5 6" id="KW-0472">Membrane</keyword>
<evidence type="ECO:0000256" key="3">
    <source>
        <dbReference type="ARBA" id="ARBA00022692"/>
    </source>
</evidence>
<evidence type="ECO:0000313" key="8">
    <source>
        <dbReference type="EMBL" id="RCN49454.1"/>
    </source>
</evidence>
<dbReference type="STRING" id="29170.A0A368GYP5"/>
<feature type="domain" description="ABC-2 type transporter transmembrane" evidence="7">
    <location>
        <begin position="2"/>
        <end position="95"/>
    </location>
</feature>
<dbReference type="InterPro" id="IPR013525">
    <property type="entry name" value="ABC2_TM"/>
</dbReference>
<dbReference type="GO" id="GO:0005886">
    <property type="term" value="C:plasma membrane"/>
    <property type="evidence" value="ECO:0007669"/>
    <property type="project" value="TreeGrafter"/>
</dbReference>
<keyword evidence="9" id="KW-1185">Reference proteome</keyword>
<sequence>MSILREPTLLKVQIVQSIVIAALTGVFYLNDSYTQEKVANINGSLFQMVVNMAFMFQFAVVNHFCSEIHTFYREYGSGLYSAGSYFIAKNLAEVIAMYHCTSYTPLTPKMSINVAAAELHSVRGGIRVDPVLDVAPGATLAALSLLLARRCPRSKHCHLNR</sequence>
<dbReference type="PANTHER" id="PTHR48041:SF139">
    <property type="entry name" value="PROTEIN SCARLET"/>
    <property type="match status" value="1"/>
</dbReference>
<name>A0A368GYP5_ANCCA</name>
<dbReference type="Pfam" id="PF01061">
    <property type="entry name" value="ABC2_membrane"/>
    <property type="match status" value="1"/>
</dbReference>
<dbReference type="EMBL" id="JOJR01000033">
    <property type="protein sequence ID" value="RCN49454.1"/>
    <property type="molecule type" value="Genomic_DNA"/>
</dbReference>
<feature type="transmembrane region" description="Helical" evidence="6">
    <location>
        <begin position="45"/>
        <end position="65"/>
    </location>
</feature>
<organism evidence="8 9">
    <name type="scientific">Ancylostoma caninum</name>
    <name type="common">Dog hookworm</name>
    <dbReference type="NCBI Taxonomy" id="29170"/>
    <lineage>
        <taxon>Eukaryota</taxon>
        <taxon>Metazoa</taxon>
        <taxon>Ecdysozoa</taxon>
        <taxon>Nematoda</taxon>
        <taxon>Chromadorea</taxon>
        <taxon>Rhabditida</taxon>
        <taxon>Rhabditina</taxon>
        <taxon>Rhabditomorpha</taxon>
        <taxon>Strongyloidea</taxon>
        <taxon>Ancylostomatidae</taxon>
        <taxon>Ancylostomatinae</taxon>
        <taxon>Ancylostoma</taxon>
    </lineage>
</organism>
<reference evidence="8 9" key="1">
    <citation type="submission" date="2014-10" db="EMBL/GenBank/DDBJ databases">
        <title>Draft genome of the hookworm Ancylostoma caninum.</title>
        <authorList>
            <person name="Mitreva M."/>
        </authorList>
    </citation>
    <scope>NUCLEOTIDE SEQUENCE [LARGE SCALE GENOMIC DNA]</scope>
    <source>
        <strain evidence="8 9">Baltimore</strain>
    </source>
</reference>
<dbReference type="InterPro" id="IPR050352">
    <property type="entry name" value="ABCG_transporters"/>
</dbReference>
<dbReference type="AlphaFoldDB" id="A0A368GYP5"/>
<keyword evidence="3 6" id="KW-0812">Transmembrane</keyword>
<evidence type="ECO:0000256" key="5">
    <source>
        <dbReference type="ARBA" id="ARBA00023136"/>
    </source>
</evidence>
<evidence type="ECO:0000313" key="9">
    <source>
        <dbReference type="Proteomes" id="UP000252519"/>
    </source>
</evidence>
<proteinExistence type="predicted"/>
<comment type="caution">
    <text evidence="8">The sequence shown here is derived from an EMBL/GenBank/DDBJ whole genome shotgun (WGS) entry which is preliminary data.</text>
</comment>
<protein>
    <recommendedName>
        <fullName evidence="7">ABC-2 type transporter transmembrane domain-containing protein</fullName>
    </recommendedName>
</protein>
<gene>
    <name evidence="8" type="ORF">ANCCAN_04395</name>
</gene>
<accession>A0A368GYP5</accession>
<dbReference type="PANTHER" id="PTHR48041">
    <property type="entry name" value="ABC TRANSPORTER G FAMILY MEMBER 28"/>
    <property type="match status" value="1"/>
</dbReference>
<evidence type="ECO:0000259" key="7">
    <source>
        <dbReference type="Pfam" id="PF01061"/>
    </source>
</evidence>